<sequence length="154" mass="18189">MYISYYQFLQIYDYYQLCQLIIVSVYSGNTRIQAISYCVLSKINISWQTQIIIQIQLLKQCWSYPDFFRFDYSQIPLRNEQKPRQLSTEAENSLPPTPERETGKDRSQSADLLEVELALLREVADISEFLHQHIRTDGEDPQLRIRTQGAMQED</sequence>
<evidence type="ECO:0000313" key="3">
    <source>
        <dbReference type="EMBL" id="CAL6042089.1"/>
    </source>
</evidence>
<evidence type="ECO:0000313" key="4">
    <source>
        <dbReference type="Proteomes" id="UP001642409"/>
    </source>
</evidence>
<feature type="region of interest" description="Disordered" evidence="1">
    <location>
        <begin position="81"/>
        <end position="108"/>
    </location>
</feature>
<comment type="caution">
    <text evidence="2">The sequence shown here is derived from an EMBL/GenBank/DDBJ whole genome shotgun (WGS) entry which is preliminary data.</text>
</comment>
<evidence type="ECO:0000256" key="1">
    <source>
        <dbReference type="SAM" id="MobiDB-lite"/>
    </source>
</evidence>
<dbReference type="EMBL" id="CAXDID020000152">
    <property type="protein sequence ID" value="CAL6042089.1"/>
    <property type="molecule type" value="Genomic_DNA"/>
</dbReference>
<gene>
    <name evidence="3" type="ORF">HINF_LOCUS39427</name>
    <name evidence="2" type="ORF">HINF_LOCUS56043</name>
</gene>
<keyword evidence="4" id="KW-1185">Reference proteome</keyword>
<dbReference type="AlphaFoldDB" id="A0AA86VJE6"/>
<protein>
    <submittedName>
        <fullName evidence="3">Hypothetical_protein</fullName>
    </submittedName>
</protein>
<name>A0AA86VJE6_9EUKA</name>
<reference evidence="3 4" key="2">
    <citation type="submission" date="2024-07" db="EMBL/GenBank/DDBJ databases">
        <authorList>
            <person name="Akdeniz Z."/>
        </authorList>
    </citation>
    <scope>NUCLEOTIDE SEQUENCE [LARGE SCALE GENOMIC DNA]</scope>
</reference>
<proteinExistence type="predicted"/>
<organism evidence="2">
    <name type="scientific">Hexamita inflata</name>
    <dbReference type="NCBI Taxonomy" id="28002"/>
    <lineage>
        <taxon>Eukaryota</taxon>
        <taxon>Metamonada</taxon>
        <taxon>Diplomonadida</taxon>
        <taxon>Hexamitidae</taxon>
        <taxon>Hexamitinae</taxon>
        <taxon>Hexamita</taxon>
    </lineage>
</organism>
<evidence type="ECO:0000313" key="2">
    <source>
        <dbReference type="EMBL" id="CAI9968398.1"/>
    </source>
</evidence>
<reference evidence="2" key="1">
    <citation type="submission" date="2023-06" db="EMBL/GenBank/DDBJ databases">
        <authorList>
            <person name="Kurt Z."/>
        </authorList>
    </citation>
    <scope>NUCLEOTIDE SEQUENCE</scope>
</reference>
<accession>A0AA86VJE6</accession>
<feature type="compositionally biased region" description="Basic and acidic residues" evidence="1">
    <location>
        <begin position="98"/>
        <end position="108"/>
    </location>
</feature>
<dbReference type="EMBL" id="CATOUU010001035">
    <property type="protein sequence ID" value="CAI9968398.1"/>
    <property type="molecule type" value="Genomic_DNA"/>
</dbReference>
<dbReference type="Proteomes" id="UP001642409">
    <property type="component" value="Unassembled WGS sequence"/>
</dbReference>